<keyword evidence="3" id="KW-0804">Transcription</keyword>
<dbReference type="PRINTS" id="PR00455">
    <property type="entry name" value="HTHTETR"/>
</dbReference>
<proteinExistence type="predicted"/>
<reference evidence="7" key="1">
    <citation type="journal article" date="2018" name="Int. J. Syst. Evol. Microbiol.">
        <title>Jatrophihabitans telluris sp. nov., isolated from sediment soil of lava forest wetlands and the emended description of the genus Jatrophihabitans.</title>
        <authorList>
            <person name="Lee K.C."/>
            <person name="Suh M.K."/>
            <person name="Eom M.K."/>
            <person name="Kim K.K."/>
            <person name="Kim J.S."/>
            <person name="Kim D.S."/>
            <person name="Ko S.H."/>
            <person name="Shin Y.K."/>
            <person name="Lee J.S."/>
        </authorList>
    </citation>
    <scope>NUCLEOTIDE SEQUENCE</scope>
    <source>
        <strain evidence="7">N237</strain>
    </source>
</reference>
<evidence type="ECO:0000256" key="5">
    <source>
        <dbReference type="SAM" id="MobiDB-lite"/>
    </source>
</evidence>
<dbReference type="RefSeq" id="WP_249770139.1">
    <property type="nucleotide sequence ID" value="NZ_CP097332.1"/>
</dbReference>
<dbReference type="Gene3D" id="1.10.357.10">
    <property type="entry name" value="Tetracycline Repressor, domain 2"/>
    <property type="match status" value="1"/>
</dbReference>
<feature type="domain" description="HTH tetR-type" evidence="6">
    <location>
        <begin position="51"/>
        <end position="111"/>
    </location>
</feature>
<evidence type="ECO:0000256" key="4">
    <source>
        <dbReference type="PROSITE-ProRule" id="PRU00335"/>
    </source>
</evidence>
<evidence type="ECO:0000256" key="3">
    <source>
        <dbReference type="ARBA" id="ARBA00023163"/>
    </source>
</evidence>
<evidence type="ECO:0000256" key="2">
    <source>
        <dbReference type="ARBA" id="ARBA00023125"/>
    </source>
</evidence>
<keyword evidence="1" id="KW-0805">Transcription regulation</keyword>
<dbReference type="Proteomes" id="UP001056336">
    <property type="component" value="Chromosome"/>
</dbReference>
<evidence type="ECO:0000313" key="7">
    <source>
        <dbReference type="EMBL" id="UQX87530.1"/>
    </source>
</evidence>
<keyword evidence="8" id="KW-1185">Reference proteome</keyword>
<dbReference type="Pfam" id="PF18556">
    <property type="entry name" value="TetR_C_35"/>
    <property type="match status" value="1"/>
</dbReference>
<gene>
    <name evidence="7" type="ORF">M6D93_14640</name>
</gene>
<dbReference type="InterPro" id="IPR009057">
    <property type="entry name" value="Homeodomain-like_sf"/>
</dbReference>
<evidence type="ECO:0000259" key="6">
    <source>
        <dbReference type="PROSITE" id="PS50977"/>
    </source>
</evidence>
<name>A0ABY4QVB3_9ACTN</name>
<protein>
    <submittedName>
        <fullName evidence="7">TetR family transcriptional regulator</fullName>
    </submittedName>
</protein>
<evidence type="ECO:0000313" key="8">
    <source>
        <dbReference type="Proteomes" id="UP001056336"/>
    </source>
</evidence>
<dbReference type="EMBL" id="CP097332">
    <property type="protein sequence ID" value="UQX87530.1"/>
    <property type="molecule type" value="Genomic_DNA"/>
</dbReference>
<dbReference type="PANTHER" id="PTHR30055">
    <property type="entry name" value="HTH-TYPE TRANSCRIPTIONAL REGULATOR RUTR"/>
    <property type="match status" value="1"/>
</dbReference>
<feature type="DNA-binding region" description="H-T-H motif" evidence="4">
    <location>
        <begin position="74"/>
        <end position="93"/>
    </location>
</feature>
<dbReference type="InterPro" id="IPR040611">
    <property type="entry name" value="AlkX_C"/>
</dbReference>
<dbReference type="SUPFAM" id="SSF46689">
    <property type="entry name" value="Homeodomain-like"/>
    <property type="match status" value="1"/>
</dbReference>
<keyword evidence="2 4" id="KW-0238">DNA-binding</keyword>
<sequence length="239" mass="25472">MSRAPRRRGRSTDSTSSAVASPGTNPHPTADDAARAGSASIKLSYAEKVRDLLRESLMDAAAEALATNSWTATRMADIAAAVGVSRQTVYNEFGNKDDLGRALLLRESGRFLGEVEAALDEHPHDAIAGLSAALEVFLRRTEQEPLLRAIIGGGDGEHSDLGPLLTGQGATVLPFITARLSARFQQHWPKSDDGRVHAYADAVVRLAVSHVVFPMADPATTAAQVTSIFAPYLSDLTKR</sequence>
<reference evidence="7" key="2">
    <citation type="submission" date="2022-05" db="EMBL/GenBank/DDBJ databases">
        <authorList>
            <person name="Kim J.-S."/>
            <person name="Lee K."/>
            <person name="Suh M."/>
            <person name="Eom M."/>
            <person name="Kim J.-S."/>
            <person name="Kim D.-S."/>
            <person name="Ko S.-H."/>
            <person name="Shin Y."/>
            <person name="Lee J.-S."/>
        </authorList>
    </citation>
    <scope>NUCLEOTIDE SEQUENCE</scope>
    <source>
        <strain evidence="7">N237</strain>
    </source>
</reference>
<accession>A0ABY4QVB3</accession>
<feature type="region of interest" description="Disordered" evidence="5">
    <location>
        <begin position="1"/>
        <end position="37"/>
    </location>
</feature>
<evidence type="ECO:0000256" key="1">
    <source>
        <dbReference type="ARBA" id="ARBA00023015"/>
    </source>
</evidence>
<organism evidence="7 8">
    <name type="scientific">Jatrophihabitans telluris</name>
    <dbReference type="NCBI Taxonomy" id="2038343"/>
    <lineage>
        <taxon>Bacteria</taxon>
        <taxon>Bacillati</taxon>
        <taxon>Actinomycetota</taxon>
        <taxon>Actinomycetes</taxon>
        <taxon>Jatrophihabitantales</taxon>
        <taxon>Jatrophihabitantaceae</taxon>
        <taxon>Jatrophihabitans</taxon>
    </lineage>
</organism>
<feature type="compositionally biased region" description="Polar residues" evidence="5">
    <location>
        <begin position="18"/>
        <end position="27"/>
    </location>
</feature>
<dbReference type="InterPro" id="IPR001647">
    <property type="entry name" value="HTH_TetR"/>
</dbReference>
<dbReference type="PANTHER" id="PTHR30055:SF234">
    <property type="entry name" value="HTH-TYPE TRANSCRIPTIONAL REGULATOR BETI"/>
    <property type="match status" value="1"/>
</dbReference>
<dbReference type="PROSITE" id="PS50977">
    <property type="entry name" value="HTH_TETR_2"/>
    <property type="match status" value="1"/>
</dbReference>
<dbReference type="Pfam" id="PF00440">
    <property type="entry name" value="TetR_N"/>
    <property type="match status" value="1"/>
</dbReference>
<dbReference type="InterPro" id="IPR050109">
    <property type="entry name" value="HTH-type_TetR-like_transc_reg"/>
</dbReference>